<feature type="chain" id="PRO_5030794300" evidence="2">
    <location>
        <begin position="21"/>
        <end position="366"/>
    </location>
</feature>
<feature type="signal peptide" evidence="2">
    <location>
        <begin position="1"/>
        <end position="20"/>
    </location>
</feature>
<comment type="caution">
    <text evidence="3">The sequence shown here is derived from an EMBL/GenBank/DDBJ whole genome shotgun (WGS) entry which is preliminary data.</text>
</comment>
<evidence type="ECO:0000256" key="2">
    <source>
        <dbReference type="SAM" id="SignalP"/>
    </source>
</evidence>
<dbReference type="PROSITE" id="PS51257">
    <property type="entry name" value="PROKAR_LIPOPROTEIN"/>
    <property type="match status" value="1"/>
</dbReference>
<proteinExistence type="predicted"/>
<protein>
    <submittedName>
        <fullName evidence="3">Uncharacterized protein</fullName>
    </submittedName>
</protein>
<feature type="region of interest" description="Disordered" evidence="1">
    <location>
        <begin position="183"/>
        <end position="204"/>
    </location>
</feature>
<feature type="region of interest" description="Disordered" evidence="1">
    <location>
        <begin position="344"/>
        <end position="366"/>
    </location>
</feature>
<gene>
    <name evidence="3" type="ORF">HKN21_07795</name>
</gene>
<keyword evidence="2" id="KW-0732">Signal</keyword>
<evidence type="ECO:0000313" key="4">
    <source>
        <dbReference type="Proteomes" id="UP000547674"/>
    </source>
</evidence>
<dbReference type="AlphaFoldDB" id="A0A7Y2E990"/>
<feature type="compositionally biased region" description="Basic and acidic residues" evidence="1">
    <location>
        <begin position="344"/>
        <end position="360"/>
    </location>
</feature>
<accession>A0A7Y2E990</accession>
<evidence type="ECO:0000313" key="3">
    <source>
        <dbReference type="EMBL" id="NNF06647.1"/>
    </source>
</evidence>
<name>A0A7Y2E990_UNCEI</name>
<organism evidence="3 4">
    <name type="scientific">Eiseniibacteriota bacterium</name>
    <dbReference type="NCBI Taxonomy" id="2212470"/>
    <lineage>
        <taxon>Bacteria</taxon>
        <taxon>Candidatus Eiseniibacteriota</taxon>
    </lineage>
</organism>
<dbReference type="EMBL" id="JABDJR010000309">
    <property type="protein sequence ID" value="NNF06647.1"/>
    <property type="molecule type" value="Genomic_DNA"/>
</dbReference>
<sequence length="366" mass="40293">MFSKRILATMLTLSMLFSFGFLVSCSEQSNGPSAPKFETTNQTVPVTPQLKDLTHEEFMEEIWESIFSTQYNAATSTYWLNTELGGSGTYNGVNSEGEAFELEVVDFISYKNTTALLADITDPAVAAAVAAVAMTQSRAEAYLRVGRNEVLVSLITRAGTESGSTTYPVFPMGYFVPLDPEAGLPDLPDVEEGSPDGGSASGLLGLAQDEGFQEECEEANSKHANPPNFICYGDRIKDEECQEACDAAYTSAMEGHISDFCSDLEDAYDTYDAEWQDCEDEFYDCLLVKFIEWTLIPAGCFEEWDDCQDDANEAKDAAHASLSGNLEGDRDGELDTWKDCSKECCSDPPKVEPKKKKEVELDNFNY</sequence>
<reference evidence="3 4" key="1">
    <citation type="submission" date="2020-03" db="EMBL/GenBank/DDBJ databases">
        <title>Metabolic flexibility allows generalist bacteria to become dominant in a frequently disturbed ecosystem.</title>
        <authorList>
            <person name="Chen Y.-J."/>
            <person name="Leung P.M."/>
            <person name="Bay S.K."/>
            <person name="Hugenholtz P."/>
            <person name="Kessler A.J."/>
            <person name="Shelley G."/>
            <person name="Waite D.W."/>
            <person name="Cook P.L."/>
            <person name="Greening C."/>
        </authorList>
    </citation>
    <scope>NUCLEOTIDE SEQUENCE [LARGE SCALE GENOMIC DNA]</scope>
    <source>
        <strain evidence="3">SS_bin_28</strain>
    </source>
</reference>
<dbReference type="Proteomes" id="UP000547674">
    <property type="component" value="Unassembled WGS sequence"/>
</dbReference>
<evidence type="ECO:0000256" key="1">
    <source>
        <dbReference type="SAM" id="MobiDB-lite"/>
    </source>
</evidence>